<gene>
    <name evidence="2" type="ORF">GF068_10355</name>
</gene>
<comment type="caution">
    <text evidence="2">The sequence shown here is derived from an EMBL/GenBank/DDBJ whole genome shotgun (WGS) entry which is preliminary data.</text>
</comment>
<organism evidence="2 3">
    <name type="scientific">Polyangium spumosum</name>
    <dbReference type="NCBI Taxonomy" id="889282"/>
    <lineage>
        <taxon>Bacteria</taxon>
        <taxon>Pseudomonadati</taxon>
        <taxon>Myxococcota</taxon>
        <taxon>Polyangia</taxon>
        <taxon>Polyangiales</taxon>
        <taxon>Polyangiaceae</taxon>
        <taxon>Polyangium</taxon>
    </lineage>
</organism>
<evidence type="ECO:0000313" key="3">
    <source>
        <dbReference type="Proteomes" id="UP000440224"/>
    </source>
</evidence>
<dbReference type="Proteomes" id="UP000440224">
    <property type="component" value="Unassembled WGS sequence"/>
</dbReference>
<reference evidence="2 3" key="1">
    <citation type="submission" date="2019-10" db="EMBL/GenBank/DDBJ databases">
        <title>A soil myxobacterium in the family Polyangiaceae.</title>
        <authorList>
            <person name="Li Y."/>
            <person name="Wang J."/>
        </authorList>
    </citation>
    <scope>NUCLEOTIDE SEQUENCE [LARGE SCALE GENOMIC DNA]</scope>
    <source>
        <strain evidence="2 3">DSM 14734</strain>
    </source>
</reference>
<name>A0A6N7PKL0_9BACT</name>
<feature type="region of interest" description="Disordered" evidence="1">
    <location>
        <begin position="52"/>
        <end position="94"/>
    </location>
</feature>
<evidence type="ECO:0000256" key="1">
    <source>
        <dbReference type="SAM" id="MobiDB-lite"/>
    </source>
</evidence>
<sequence length="94" mass="10191">MGEARSAHLFDLLTQLSVDPFKFEALLRDPAKVMAEAGLSPAEQALIERRLQGESHAATPPVRGAFVWDPGDDPDPNPDPMPERPADAFLASRA</sequence>
<evidence type="ECO:0008006" key="4">
    <source>
        <dbReference type="Google" id="ProtNLM"/>
    </source>
</evidence>
<protein>
    <recommendedName>
        <fullName evidence="4">Extradiol ring-cleavage dioxygenase LigAB LigA subunit domain-containing protein</fullName>
    </recommendedName>
</protein>
<dbReference type="RefSeq" id="WP_153819216.1">
    <property type="nucleotide sequence ID" value="NZ_WJIE01000003.1"/>
</dbReference>
<evidence type="ECO:0000313" key="2">
    <source>
        <dbReference type="EMBL" id="MRG92327.1"/>
    </source>
</evidence>
<dbReference type="EMBL" id="WJIE01000003">
    <property type="protein sequence ID" value="MRG92327.1"/>
    <property type="molecule type" value="Genomic_DNA"/>
</dbReference>
<accession>A0A6N7PKL0</accession>
<keyword evidence="3" id="KW-1185">Reference proteome</keyword>
<proteinExistence type="predicted"/>
<dbReference type="AlphaFoldDB" id="A0A6N7PKL0"/>